<evidence type="ECO:0008006" key="4">
    <source>
        <dbReference type="Google" id="ProtNLM"/>
    </source>
</evidence>
<protein>
    <recommendedName>
        <fullName evidence="4">Encoded protein</fullName>
    </recommendedName>
</protein>
<evidence type="ECO:0000256" key="1">
    <source>
        <dbReference type="SAM" id="MobiDB-lite"/>
    </source>
</evidence>
<comment type="caution">
    <text evidence="2">The sequence shown here is derived from an EMBL/GenBank/DDBJ whole genome shotgun (WGS) entry which is preliminary data.</text>
</comment>
<evidence type="ECO:0000313" key="2">
    <source>
        <dbReference type="EMBL" id="KAF5843553.1"/>
    </source>
</evidence>
<dbReference type="Proteomes" id="UP000815325">
    <property type="component" value="Unassembled WGS sequence"/>
</dbReference>
<evidence type="ECO:0000313" key="3">
    <source>
        <dbReference type="Proteomes" id="UP000815325"/>
    </source>
</evidence>
<gene>
    <name evidence="2" type="ORF">DUNSADRAFT_12815</name>
</gene>
<dbReference type="EMBL" id="MU069440">
    <property type="protein sequence ID" value="KAF5843553.1"/>
    <property type="molecule type" value="Genomic_DNA"/>
</dbReference>
<feature type="region of interest" description="Disordered" evidence="1">
    <location>
        <begin position="38"/>
        <end position="128"/>
    </location>
</feature>
<keyword evidence="3" id="KW-1185">Reference proteome</keyword>
<name>A0ABQ7H9M2_DUNSA</name>
<accession>A0ABQ7H9M2</accession>
<proteinExistence type="predicted"/>
<organism evidence="2 3">
    <name type="scientific">Dunaliella salina</name>
    <name type="common">Green alga</name>
    <name type="synonym">Protococcus salinus</name>
    <dbReference type="NCBI Taxonomy" id="3046"/>
    <lineage>
        <taxon>Eukaryota</taxon>
        <taxon>Viridiplantae</taxon>
        <taxon>Chlorophyta</taxon>
        <taxon>core chlorophytes</taxon>
        <taxon>Chlorophyceae</taxon>
        <taxon>CS clade</taxon>
        <taxon>Chlamydomonadales</taxon>
        <taxon>Dunaliellaceae</taxon>
        <taxon>Dunaliella</taxon>
    </lineage>
</organism>
<sequence>MLAGEALRIRSNDFNAALDALVDPSKRAGLTLALSLKIATKGESQDSASPKRRRHASSQAGAGSQGEPGPSTSTVAGGVQDEGYSQANAGNVAGSHDGSGQRQGSYDGGDGRGEEGGQDATEAAASDLEAEGMQRVEDELMGFLEQDPMAAYDVDVAEEGSIIDTNRVLLSTAQR</sequence>
<reference evidence="2" key="1">
    <citation type="submission" date="2017-08" db="EMBL/GenBank/DDBJ databases">
        <authorList>
            <person name="Polle J.E."/>
            <person name="Barry K."/>
            <person name="Cushman J."/>
            <person name="Schmutz J."/>
            <person name="Tran D."/>
            <person name="Hathwaick L.T."/>
            <person name="Yim W.C."/>
            <person name="Jenkins J."/>
            <person name="Mckie-Krisberg Z.M."/>
            <person name="Prochnik S."/>
            <person name="Lindquist E."/>
            <person name="Dockter R.B."/>
            <person name="Adam C."/>
            <person name="Molina H."/>
            <person name="Bunkerborg J."/>
            <person name="Jin E."/>
            <person name="Buchheim M."/>
            <person name="Magnuson J."/>
        </authorList>
    </citation>
    <scope>NUCLEOTIDE SEQUENCE</scope>
    <source>
        <strain evidence="2">CCAP 19/18</strain>
    </source>
</reference>